<name>A0A433N5T6_CHLFR</name>
<keyword evidence="2" id="KW-1185">Reference proteome</keyword>
<gene>
    <name evidence="1" type="ORF">PCC6912_41860</name>
</gene>
<dbReference type="EMBL" id="RSCJ01000019">
    <property type="protein sequence ID" value="RUR76782.1"/>
    <property type="molecule type" value="Genomic_DNA"/>
</dbReference>
<dbReference type="RefSeq" id="WP_016876320.1">
    <property type="nucleotide sequence ID" value="NZ_AJLN01000074.1"/>
</dbReference>
<sequence length="80" mass="9408">MMGLHKNRQKAFDIGLLPYQYLFNLATLNQTFLTNIEFMNINFKKKILSKYTQNVKKKQVNAVDIGRFQVAIEEFPQNPL</sequence>
<accession>A0A433N5T6</accession>
<proteinExistence type="predicted"/>
<comment type="caution">
    <text evidence="1">The sequence shown here is derived from an EMBL/GenBank/DDBJ whole genome shotgun (WGS) entry which is preliminary data.</text>
</comment>
<dbReference type="AlphaFoldDB" id="A0A433N5T6"/>
<dbReference type="STRING" id="211165.GCA_000317285_02585"/>
<reference evidence="1 2" key="1">
    <citation type="journal article" date="2019" name="Genome Biol. Evol.">
        <title>Day and night: Metabolic profiles and evolutionary relationships of six axenic non-marine cyanobacteria.</title>
        <authorList>
            <person name="Will S.E."/>
            <person name="Henke P."/>
            <person name="Boedeker C."/>
            <person name="Huang S."/>
            <person name="Brinkmann H."/>
            <person name="Rohde M."/>
            <person name="Jarek M."/>
            <person name="Friedl T."/>
            <person name="Seufert S."/>
            <person name="Schumacher M."/>
            <person name="Overmann J."/>
            <person name="Neumann-Schaal M."/>
            <person name="Petersen J."/>
        </authorList>
    </citation>
    <scope>NUCLEOTIDE SEQUENCE [LARGE SCALE GENOMIC DNA]</scope>
    <source>
        <strain evidence="1 2">PCC 6912</strain>
    </source>
</reference>
<evidence type="ECO:0000313" key="1">
    <source>
        <dbReference type="EMBL" id="RUR76782.1"/>
    </source>
</evidence>
<protein>
    <submittedName>
        <fullName evidence="1">Uncharacterized protein</fullName>
    </submittedName>
</protein>
<dbReference type="Proteomes" id="UP000268857">
    <property type="component" value="Unassembled WGS sequence"/>
</dbReference>
<organism evidence="1 2">
    <name type="scientific">Chlorogloeopsis fritschii PCC 6912</name>
    <dbReference type="NCBI Taxonomy" id="211165"/>
    <lineage>
        <taxon>Bacteria</taxon>
        <taxon>Bacillati</taxon>
        <taxon>Cyanobacteriota</taxon>
        <taxon>Cyanophyceae</taxon>
        <taxon>Nostocales</taxon>
        <taxon>Chlorogloeopsidaceae</taxon>
        <taxon>Chlorogloeopsis</taxon>
    </lineage>
</organism>
<evidence type="ECO:0000313" key="2">
    <source>
        <dbReference type="Proteomes" id="UP000268857"/>
    </source>
</evidence>